<sequence>MSEVDKSVKWLPILTATAPTYRQSAKTFHADCSPSCTGIQQLKKLQEQRDEEREKHSLEVTNLRQTVLELEKVFVRPQVTDEDPANDTSKENFLIDKEDLQNLEKEIQEEYSKLLLENEKRISDSDSQNKQLKREISQLLDRIREHEKNELLNDERTEDCEKEIDHCKRNLMELKNKLLVIKELLQQKLDQYAQLEIEFREQNESLSDARKTLTENQAQHEGEVSRLQGIVAGLKDELITAEETCQKLREDYKVTQAQVEGYTKLYEDIKEKLQSTENNVMDLNAYICQLQEDGSCLRKDLESKNDEVNEVKAQLSRLKTDEKGVIILKTELDNVFKQHSLLRAKNEALYLELCEIKQAAATYSHRSKINECHIKKFLHEVQVLQTVRAKLTVENQEYVEEINYFRSAYAELYKKYEIVVRQIEELRHYSRLRGGHSASTDKNAYIKRNVNSASCSEEDNYNYSIDVKINAFAFLNQLLYLFPFRMSQSFGSKRSIASP</sequence>
<keyword evidence="1" id="KW-0175">Coiled coil</keyword>
<evidence type="ECO:0000313" key="3">
    <source>
        <dbReference type="Proteomes" id="UP001329430"/>
    </source>
</evidence>
<organism evidence="2 3">
    <name type="scientific">Pyrocoelia pectoralis</name>
    <dbReference type="NCBI Taxonomy" id="417401"/>
    <lineage>
        <taxon>Eukaryota</taxon>
        <taxon>Metazoa</taxon>
        <taxon>Ecdysozoa</taxon>
        <taxon>Arthropoda</taxon>
        <taxon>Hexapoda</taxon>
        <taxon>Insecta</taxon>
        <taxon>Pterygota</taxon>
        <taxon>Neoptera</taxon>
        <taxon>Endopterygota</taxon>
        <taxon>Coleoptera</taxon>
        <taxon>Polyphaga</taxon>
        <taxon>Elateriformia</taxon>
        <taxon>Elateroidea</taxon>
        <taxon>Lampyridae</taxon>
        <taxon>Lampyrinae</taxon>
        <taxon>Pyrocoelia</taxon>
    </lineage>
</organism>
<name>A0AAN7VGL6_9COLE</name>
<gene>
    <name evidence="2" type="ORF">RI129_006228</name>
</gene>
<feature type="coiled-coil region" evidence="1">
    <location>
        <begin position="90"/>
        <end position="321"/>
    </location>
</feature>
<evidence type="ECO:0000313" key="2">
    <source>
        <dbReference type="EMBL" id="KAK5644928.1"/>
    </source>
</evidence>
<dbReference type="EMBL" id="JAVRBK010000004">
    <property type="protein sequence ID" value="KAK5644928.1"/>
    <property type="molecule type" value="Genomic_DNA"/>
</dbReference>
<dbReference type="Proteomes" id="UP001329430">
    <property type="component" value="Chromosome 4"/>
</dbReference>
<proteinExistence type="predicted"/>
<evidence type="ECO:0000256" key="1">
    <source>
        <dbReference type="SAM" id="Coils"/>
    </source>
</evidence>
<dbReference type="AlphaFoldDB" id="A0AAN7VGL6"/>
<reference evidence="2 3" key="1">
    <citation type="journal article" date="2024" name="Insects">
        <title>An Improved Chromosome-Level Genome Assembly of the Firefly Pyrocoelia pectoralis.</title>
        <authorList>
            <person name="Fu X."/>
            <person name="Meyer-Rochow V.B."/>
            <person name="Ballantyne L."/>
            <person name="Zhu X."/>
        </authorList>
    </citation>
    <scope>NUCLEOTIDE SEQUENCE [LARGE SCALE GENOMIC DNA]</scope>
    <source>
        <strain evidence="2">XCY_ONT2</strain>
    </source>
</reference>
<comment type="caution">
    <text evidence="2">The sequence shown here is derived from an EMBL/GenBank/DDBJ whole genome shotgun (WGS) entry which is preliminary data.</text>
</comment>
<accession>A0AAN7VGL6</accession>
<keyword evidence="3" id="KW-1185">Reference proteome</keyword>
<protein>
    <submittedName>
        <fullName evidence="2">Uncharacterized protein</fullName>
    </submittedName>
</protein>